<keyword evidence="1" id="KW-0472">Membrane</keyword>
<feature type="transmembrane region" description="Helical" evidence="1">
    <location>
        <begin position="12"/>
        <end position="36"/>
    </location>
</feature>
<keyword evidence="3" id="KW-1185">Reference proteome</keyword>
<reference evidence="2" key="1">
    <citation type="journal article" date="2019" name="bioRxiv">
        <title>The Genome of the Zebra Mussel, Dreissena polymorpha: A Resource for Invasive Species Research.</title>
        <authorList>
            <person name="McCartney M.A."/>
            <person name="Auch B."/>
            <person name="Kono T."/>
            <person name="Mallez S."/>
            <person name="Zhang Y."/>
            <person name="Obille A."/>
            <person name="Becker A."/>
            <person name="Abrahante J.E."/>
            <person name="Garbe J."/>
            <person name="Badalamenti J.P."/>
            <person name="Herman A."/>
            <person name="Mangelson H."/>
            <person name="Liachko I."/>
            <person name="Sullivan S."/>
            <person name="Sone E.D."/>
            <person name="Koren S."/>
            <person name="Silverstein K.A.T."/>
            <person name="Beckman K.B."/>
            <person name="Gohl D.M."/>
        </authorList>
    </citation>
    <scope>NUCLEOTIDE SEQUENCE</scope>
    <source>
        <strain evidence="2">Duluth1</strain>
        <tissue evidence="2">Whole animal</tissue>
    </source>
</reference>
<organism evidence="2 3">
    <name type="scientific">Dreissena polymorpha</name>
    <name type="common">Zebra mussel</name>
    <name type="synonym">Mytilus polymorpha</name>
    <dbReference type="NCBI Taxonomy" id="45954"/>
    <lineage>
        <taxon>Eukaryota</taxon>
        <taxon>Metazoa</taxon>
        <taxon>Spiralia</taxon>
        <taxon>Lophotrochozoa</taxon>
        <taxon>Mollusca</taxon>
        <taxon>Bivalvia</taxon>
        <taxon>Autobranchia</taxon>
        <taxon>Heteroconchia</taxon>
        <taxon>Euheterodonta</taxon>
        <taxon>Imparidentia</taxon>
        <taxon>Neoheterodontei</taxon>
        <taxon>Myida</taxon>
        <taxon>Dreissenoidea</taxon>
        <taxon>Dreissenidae</taxon>
        <taxon>Dreissena</taxon>
    </lineage>
</organism>
<reference evidence="2" key="2">
    <citation type="submission" date="2020-11" db="EMBL/GenBank/DDBJ databases">
        <authorList>
            <person name="McCartney M.A."/>
            <person name="Auch B."/>
            <person name="Kono T."/>
            <person name="Mallez S."/>
            <person name="Becker A."/>
            <person name="Gohl D.M."/>
            <person name="Silverstein K.A.T."/>
            <person name="Koren S."/>
            <person name="Bechman K.B."/>
            <person name="Herman A."/>
            <person name="Abrahante J.E."/>
            <person name="Garbe J."/>
        </authorList>
    </citation>
    <scope>NUCLEOTIDE SEQUENCE</scope>
    <source>
        <strain evidence="2">Duluth1</strain>
        <tissue evidence="2">Whole animal</tissue>
    </source>
</reference>
<name>A0A9D4BE27_DREPO</name>
<evidence type="ECO:0000256" key="1">
    <source>
        <dbReference type="SAM" id="Phobius"/>
    </source>
</evidence>
<keyword evidence="1" id="KW-1133">Transmembrane helix</keyword>
<accession>A0A9D4BE27</accession>
<sequence>MANERFKTKYLFEIIMLVVLASYFWLDQLICIALFVRNNDVGGETVRVFQNHKVNSKSLTDRLRGIRNRPWKATRTLYQRTIHTVCESLGVIRVRSDTIHNARRNWQSQGFTLELARQTVRDSFRVATLRLVTS</sequence>
<evidence type="ECO:0000313" key="2">
    <source>
        <dbReference type="EMBL" id="KAH3691834.1"/>
    </source>
</evidence>
<keyword evidence="1" id="KW-0812">Transmembrane</keyword>
<dbReference type="Proteomes" id="UP000828390">
    <property type="component" value="Unassembled WGS sequence"/>
</dbReference>
<evidence type="ECO:0000313" key="3">
    <source>
        <dbReference type="Proteomes" id="UP000828390"/>
    </source>
</evidence>
<dbReference type="EMBL" id="JAIWYP010000029">
    <property type="protein sequence ID" value="KAH3691834.1"/>
    <property type="molecule type" value="Genomic_DNA"/>
</dbReference>
<dbReference type="AlphaFoldDB" id="A0A9D4BE27"/>
<comment type="caution">
    <text evidence="2">The sequence shown here is derived from an EMBL/GenBank/DDBJ whole genome shotgun (WGS) entry which is preliminary data.</text>
</comment>
<protein>
    <submittedName>
        <fullName evidence="2">Uncharacterized protein</fullName>
    </submittedName>
</protein>
<gene>
    <name evidence="2" type="ORF">DPMN_191012</name>
</gene>
<proteinExistence type="predicted"/>